<protein>
    <submittedName>
        <fullName evidence="2">Uncharacterized protein</fullName>
    </submittedName>
</protein>
<name>A0ABR0WD34_REHGL</name>
<accession>A0ABR0WD34</accession>
<evidence type="ECO:0000313" key="3">
    <source>
        <dbReference type="Proteomes" id="UP001318860"/>
    </source>
</evidence>
<feature type="compositionally biased region" description="Low complexity" evidence="1">
    <location>
        <begin position="259"/>
        <end position="276"/>
    </location>
</feature>
<organism evidence="2 3">
    <name type="scientific">Rehmannia glutinosa</name>
    <name type="common">Chinese foxglove</name>
    <dbReference type="NCBI Taxonomy" id="99300"/>
    <lineage>
        <taxon>Eukaryota</taxon>
        <taxon>Viridiplantae</taxon>
        <taxon>Streptophyta</taxon>
        <taxon>Embryophyta</taxon>
        <taxon>Tracheophyta</taxon>
        <taxon>Spermatophyta</taxon>
        <taxon>Magnoliopsida</taxon>
        <taxon>eudicotyledons</taxon>
        <taxon>Gunneridae</taxon>
        <taxon>Pentapetalae</taxon>
        <taxon>asterids</taxon>
        <taxon>lamiids</taxon>
        <taxon>Lamiales</taxon>
        <taxon>Orobanchaceae</taxon>
        <taxon>Rehmannieae</taxon>
        <taxon>Rehmannia</taxon>
    </lineage>
</organism>
<keyword evidence="3" id="KW-1185">Reference proteome</keyword>
<gene>
    <name evidence="2" type="ORF">DH2020_021506</name>
</gene>
<sequence length="300" mass="33346">MQESKNEVSNRTEVTGGGRGRRRQVEFRQVAVGESKRHNANKNGTSPKSPTGHASAAAPISSLRNVNPKPNGVSKAKAMRLTCRQKIRNKPAEEIDYGAGNTEFRLSEGGVFGVLAPLMDNAYIYGPKVTTVLSRQMYHRSEDVLNGDFTFGNSYGPVNDDNQLPLPPYGARWAQRYSFKQTARHSVRIIRDILDRMTPNQGLAVESLRLCAEEANEDDHDSLVSFRNQALEITEDLMRLYRRQQSAVHSSEQQLVPHTGNGESSPTTSSSRSNLNLNYNTYDIDMTRHQSNGTHVVKGG</sequence>
<feature type="compositionally biased region" description="Basic and acidic residues" evidence="1">
    <location>
        <begin position="1"/>
        <end position="10"/>
    </location>
</feature>
<dbReference type="Proteomes" id="UP001318860">
    <property type="component" value="Unassembled WGS sequence"/>
</dbReference>
<reference evidence="2 3" key="1">
    <citation type="journal article" date="2021" name="Comput. Struct. Biotechnol. J.">
        <title>De novo genome assembly of the potent medicinal plant Rehmannia glutinosa using nanopore technology.</title>
        <authorList>
            <person name="Ma L."/>
            <person name="Dong C."/>
            <person name="Song C."/>
            <person name="Wang X."/>
            <person name="Zheng X."/>
            <person name="Niu Y."/>
            <person name="Chen S."/>
            <person name="Feng W."/>
        </authorList>
    </citation>
    <scope>NUCLEOTIDE SEQUENCE [LARGE SCALE GENOMIC DNA]</scope>
    <source>
        <strain evidence="2">DH-2019</strain>
    </source>
</reference>
<feature type="region of interest" description="Disordered" evidence="1">
    <location>
        <begin position="1"/>
        <end position="76"/>
    </location>
</feature>
<feature type="region of interest" description="Disordered" evidence="1">
    <location>
        <begin position="244"/>
        <end position="276"/>
    </location>
</feature>
<evidence type="ECO:0000256" key="1">
    <source>
        <dbReference type="SAM" id="MobiDB-lite"/>
    </source>
</evidence>
<dbReference type="EMBL" id="JABTTQ020000012">
    <property type="protein sequence ID" value="KAK6144686.1"/>
    <property type="molecule type" value="Genomic_DNA"/>
</dbReference>
<evidence type="ECO:0000313" key="2">
    <source>
        <dbReference type="EMBL" id="KAK6144686.1"/>
    </source>
</evidence>
<feature type="compositionally biased region" description="Polar residues" evidence="1">
    <location>
        <begin position="244"/>
        <end position="256"/>
    </location>
</feature>
<comment type="caution">
    <text evidence="2">The sequence shown here is derived from an EMBL/GenBank/DDBJ whole genome shotgun (WGS) entry which is preliminary data.</text>
</comment>
<proteinExistence type="predicted"/>